<accession>A0ABQ3L984</accession>
<dbReference type="Proteomes" id="UP000652430">
    <property type="component" value="Unassembled WGS sequence"/>
</dbReference>
<keyword evidence="2" id="KW-1185">Reference proteome</keyword>
<evidence type="ECO:0000313" key="1">
    <source>
        <dbReference type="EMBL" id="GHH09199.1"/>
    </source>
</evidence>
<dbReference type="RefSeq" id="WP_189674993.1">
    <property type="nucleotide sequence ID" value="NZ_BNAQ01000001.1"/>
</dbReference>
<proteinExistence type="predicted"/>
<name>A0ABQ3L984_9SPHN</name>
<evidence type="ECO:0000313" key="2">
    <source>
        <dbReference type="Proteomes" id="UP000652430"/>
    </source>
</evidence>
<gene>
    <name evidence="1" type="ORF">GCM10008023_05540</name>
</gene>
<evidence type="ECO:0008006" key="3">
    <source>
        <dbReference type="Google" id="ProtNLM"/>
    </source>
</evidence>
<sequence>MSEEMTWRPIETAPKDGTSLLAILRPDLFPQLRPGRPDLEAWNGLAMVVRHHGVADDGFDSGWNMAGPIGQGGFPDVWFAGWMPLPAPPALATASKEGGE</sequence>
<protein>
    <recommendedName>
        <fullName evidence="3">DUF551 domain-containing protein</fullName>
    </recommendedName>
</protein>
<dbReference type="EMBL" id="BNAQ01000001">
    <property type="protein sequence ID" value="GHH09199.1"/>
    <property type="molecule type" value="Genomic_DNA"/>
</dbReference>
<reference evidence="2" key="1">
    <citation type="journal article" date="2019" name="Int. J. Syst. Evol. Microbiol.">
        <title>The Global Catalogue of Microorganisms (GCM) 10K type strain sequencing project: providing services to taxonomists for standard genome sequencing and annotation.</title>
        <authorList>
            <consortium name="The Broad Institute Genomics Platform"/>
            <consortium name="The Broad Institute Genome Sequencing Center for Infectious Disease"/>
            <person name="Wu L."/>
            <person name="Ma J."/>
        </authorList>
    </citation>
    <scope>NUCLEOTIDE SEQUENCE [LARGE SCALE GENOMIC DNA]</scope>
    <source>
        <strain evidence="2">CGMCC 1.8957</strain>
    </source>
</reference>
<organism evidence="1 2">
    <name type="scientific">Sphingomonas glacialis</name>
    <dbReference type="NCBI Taxonomy" id="658225"/>
    <lineage>
        <taxon>Bacteria</taxon>
        <taxon>Pseudomonadati</taxon>
        <taxon>Pseudomonadota</taxon>
        <taxon>Alphaproteobacteria</taxon>
        <taxon>Sphingomonadales</taxon>
        <taxon>Sphingomonadaceae</taxon>
        <taxon>Sphingomonas</taxon>
    </lineage>
</organism>
<comment type="caution">
    <text evidence="1">The sequence shown here is derived from an EMBL/GenBank/DDBJ whole genome shotgun (WGS) entry which is preliminary data.</text>
</comment>